<dbReference type="InterPro" id="IPR008927">
    <property type="entry name" value="6-PGluconate_DH-like_C_sf"/>
</dbReference>
<evidence type="ECO:0000259" key="1">
    <source>
        <dbReference type="Pfam" id="PF08546"/>
    </source>
</evidence>
<dbReference type="InterPro" id="IPR013328">
    <property type="entry name" value="6PGD_dom2"/>
</dbReference>
<dbReference type="InterPro" id="IPR013752">
    <property type="entry name" value="KPA_reductase"/>
</dbReference>
<dbReference type="Gene3D" id="1.10.1040.10">
    <property type="entry name" value="N-(1-d-carboxylethyl)-l-norvaline Dehydrogenase, domain 2"/>
    <property type="match status" value="1"/>
</dbReference>
<feature type="domain" description="Ketopantoate reductase C-terminal" evidence="1">
    <location>
        <begin position="56"/>
        <end position="97"/>
    </location>
</feature>
<evidence type="ECO:0000313" key="2">
    <source>
        <dbReference type="EMBL" id="KAF3811772.1"/>
    </source>
</evidence>
<gene>
    <name evidence="2" type="ORF">GCG54_00014524</name>
</gene>
<proteinExistence type="predicted"/>
<comment type="caution">
    <text evidence="2">The sequence shown here is derived from an EMBL/GenBank/DDBJ whole genome shotgun (WGS) entry which is preliminary data.</text>
</comment>
<reference evidence="2" key="1">
    <citation type="journal article" date="2020" name="Phytopathology">
        <title>Genome sequence and comparative analysis of Colletotrichum gloeosporioides isolated from Liriodendron leaves.</title>
        <authorList>
            <person name="Fu F.F."/>
            <person name="Hao Z."/>
            <person name="Wang P."/>
            <person name="Lu Y."/>
            <person name="Xue L.J."/>
            <person name="Wei G."/>
            <person name="Tian Y."/>
            <person name="Baishi H."/>
            <person name="Xu H."/>
            <person name="Shi J."/>
            <person name="Cheng T."/>
            <person name="Wang G."/>
            <person name="Yi Y."/>
            <person name="Chen J."/>
        </authorList>
    </citation>
    <scope>NUCLEOTIDE SEQUENCE</scope>
    <source>
        <strain evidence="2">Lc1</strain>
    </source>
</reference>
<protein>
    <recommendedName>
        <fullName evidence="1">Ketopantoate reductase C-terminal domain-containing protein</fullName>
    </recommendedName>
</protein>
<dbReference type="EMBL" id="WVTB01000006">
    <property type="protein sequence ID" value="KAF3811772.1"/>
    <property type="molecule type" value="Genomic_DNA"/>
</dbReference>
<dbReference type="RefSeq" id="XP_045270931.1">
    <property type="nucleotide sequence ID" value="XM_045414353.1"/>
</dbReference>
<keyword evidence="3" id="KW-1185">Reference proteome</keyword>
<organism evidence="2 3">
    <name type="scientific">Colletotrichum gloeosporioides</name>
    <name type="common">Anthracnose fungus</name>
    <name type="synonym">Glomerella cingulata</name>
    <dbReference type="NCBI Taxonomy" id="474922"/>
    <lineage>
        <taxon>Eukaryota</taxon>
        <taxon>Fungi</taxon>
        <taxon>Dikarya</taxon>
        <taxon>Ascomycota</taxon>
        <taxon>Pezizomycotina</taxon>
        <taxon>Sordariomycetes</taxon>
        <taxon>Hypocreomycetidae</taxon>
        <taxon>Glomerellales</taxon>
        <taxon>Glomerellaceae</taxon>
        <taxon>Colletotrichum</taxon>
        <taxon>Colletotrichum gloeosporioides species complex</taxon>
    </lineage>
</organism>
<dbReference type="AlphaFoldDB" id="A0A8H4FRJ3"/>
<dbReference type="SUPFAM" id="SSF48179">
    <property type="entry name" value="6-phosphogluconate dehydrogenase C-terminal domain-like"/>
    <property type="match status" value="1"/>
</dbReference>
<reference evidence="2" key="2">
    <citation type="submission" date="2020-03" db="EMBL/GenBank/DDBJ databases">
        <authorList>
            <person name="Fu F.-F."/>
            <person name="Chen J."/>
        </authorList>
    </citation>
    <scope>NUCLEOTIDE SEQUENCE</scope>
    <source>
        <strain evidence="2">Lc1</strain>
    </source>
</reference>
<evidence type="ECO:0000313" key="3">
    <source>
        <dbReference type="Proteomes" id="UP000613401"/>
    </source>
</evidence>
<accession>A0A8H4FRJ3</accession>
<dbReference type="Proteomes" id="UP000613401">
    <property type="component" value="Unassembled WGS sequence"/>
</dbReference>
<dbReference type="GeneID" id="69021635"/>
<dbReference type="Pfam" id="PF08546">
    <property type="entry name" value="ApbA_C"/>
    <property type="match status" value="1"/>
</dbReference>
<sequence>MIGCELNGRELLHNDPDILQISPFPFESHRKSRDSCVKFADMYNLGGAKTHHLASVDAMRGWPMKIEVILGSPIRTAHKFGVATPTLVVLYNLLKAK</sequence>
<name>A0A8H4FRJ3_COLGL</name>